<evidence type="ECO:0000313" key="2">
    <source>
        <dbReference type="Proteomes" id="UP000000435"/>
    </source>
</evidence>
<organism evidence="1 2">
    <name type="scientific">Ehrlichia canis (strain Jake)</name>
    <dbReference type="NCBI Taxonomy" id="269484"/>
    <lineage>
        <taxon>Bacteria</taxon>
        <taxon>Pseudomonadati</taxon>
        <taxon>Pseudomonadota</taxon>
        <taxon>Alphaproteobacteria</taxon>
        <taxon>Rickettsiales</taxon>
        <taxon>Anaplasmataceae</taxon>
        <taxon>Ehrlichia</taxon>
    </lineage>
</organism>
<sequence>MEPRKILTSNQDKLYKQILNLIKKYRATHRTFLRSPLRYCIDQIRFLAFNRKNNSHESSIVITEALTEIVILQSITFEDFAAVLEALELDFRYTLEEAGVSVLFTLFYGLIGHISDQMCNTGEAVHSLQSITDILRSCPQFSHTFDPRNIACYDQFLSRIRALQNFDIETLAEEARIVLSTDAPLSLQTVLLRGLAHAILRQADPESHVDHGEQIDIEASTAIRLVSTAILYQTRERHVAEARAAYAVAHPNRHTAFTTAIRWNERLAFISPAYACAVLSTFFAREFSEFVVNRARDDLRTRFNITFSLNHTREYSSTVNTVLNNTTNNATVFVPTHSSEYFPEWNGLANGIPSYFTTLLSCIQLAFALPPTVLGIHRRVFIRRYLENHNPTREEILNDLTFQSILLFRWFGNLALQPADCISHAVKDAIFKWSIFRYFTPSSAIEEPCKFEYVHNVRQRFSSRNARRFRTDTMFSLGTAGTILALEYTDVALFNFKNIGFTFFVKFARTLGAIRPIFMNRIHGNMLYNPRLESLVITNLVRITGTVPLLPLYDTFGAQLRYMNLLTAIDVIVTSNVDARSSRLFNECTILEEHLTAIENVTQNVLEYRGALALLAPELHRRFDDARYIIPISILLEEDYKEAQKKRASRKPRYSISQDTTTLSTEQLEQEIASANEEGVSLLGMRPLESSQQTPTTESTEQELSSSYKYTFLHQSRQDFSSEPERRKARKPLHKKQPKSIYTGEGSQQDKTKQQKKKKLSPDTQNVQLLSHIAQTDDIQVEDETFTIPDMPQQPQPQPSPRLLSFLEFAQADLQALEQHIQLSTDAQRICTTQQQSALTTQHLTTNVMHHAARESYIQSTQDQQQPNDNQLSSTQTHVPASGIPGVTLISSTRRSSTVSVHSLSPIFVQQSTGSNEGENTPSEDDTNPSSQVALASISGVSQGQFHQQQQ</sequence>
<gene>
    <name evidence="1" type="ordered locus">Ecaj_0239</name>
</gene>
<protein>
    <submittedName>
        <fullName evidence="1">Uncharacterized protein</fullName>
    </submittedName>
</protein>
<name>A0ACA6AVE6_EHRCJ</name>
<keyword evidence="2" id="KW-1185">Reference proteome</keyword>
<accession>A0ACA6AVE6</accession>
<dbReference type="EMBL" id="CP000107">
    <property type="protein sequence ID" value="AAZ68288.1"/>
    <property type="molecule type" value="Genomic_DNA"/>
</dbReference>
<proteinExistence type="predicted"/>
<reference evidence="2" key="1">
    <citation type="journal article" date="2006" name="J. Bacteriol.">
        <title>The genome of the obligately intracellular bacterium Ehrlichia canis reveals themes of complex membrane structure and immune evasion strategies.</title>
        <authorList>
            <person name="Mavromatis K."/>
            <person name="Doyle C.K."/>
            <person name="Lykidis A."/>
            <person name="Ivanova N."/>
            <person name="Francino M.P."/>
            <person name="Chain P."/>
            <person name="Shin M."/>
            <person name="Malfatti S."/>
            <person name="Larimer F."/>
            <person name="Copeland A."/>
            <person name="Detter J.C."/>
            <person name="Land M."/>
            <person name="Richardson P.M."/>
            <person name="Yu X.J."/>
            <person name="Walker D.H."/>
            <person name="McBride J.W."/>
            <person name="Kyrpides N.C."/>
        </authorList>
    </citation>
    <scope>NUCLEOTIDE SEQUENCE [LARGE SCALE GENOMIC DNA]</scope>
    <source>
        <strain evidence="2">Jake</strain>
    </source>
</reference>
<dbReference type="Proteomes" id="UP000000435">
    <property type="component" value="Chromosome"/>
</dbReference>
<evidence type="ECO:0000313" key="1">
    <source>
        <dbReference type="EMBL" id="AAZ68288.1"/>
    </source>
</evidence>